<organism evidence="11 12">
    <name type="scientific">Minwuia thermotolerans</name>
    <dbReference type="NCBI Taxonomy" id="2056226"/>
    <lineage>
        <taxon>Bacteria</taxon>
        <taxon>Pseudomonadati</taxon>
        <taxon>Pseudomonadota</taxon>
        <taxon>Alphaproteobacteria</taxon>
        <taxon>Minwuiales</taxon>
        <taxon>Minwuiaceae</taxon>
        <taxon>Minwuia</taxon>
    </lineage>
</organism>
<dbReference type="PROSITE" id="PS51318">
    <property type="entry name" value="TAT"/>
    <property type="match status" value="1"/>
</dbReference>
<dbReference type="InterPro" id="IPR024932">
    <property type="entry name" value="ApbE"/>
</dbReference>
<dbReference type="Gene3D" id="3.10.520.10">
    <property type="entry name" value="ApbE-like domains"/>
    <property type="match status" value="1"/>
</dbReference>
<gene>
    <name evidence="11" type="ORF">CVT23_20695</name>
</gene>
<accession>A0A2M9FW84</accession>
<evidence type="ECO:0000313" key="12">
    <source>
        <dbReference type="Proteomes" id="UP000229498"/>
    </source>
</evidence>
<evidence type="ECO:0000313" key="11">
    <source>
        <dbReference type="EMBL" id="PJK27711.1"/>
    </source>
</evidence>
<keyword evidence="5" id="KW-0808">Transferase</keyword>
<evidence type="ECO:0000256" key="4">
    <source>
        <dbReference type="ARBA" id="ARBA00022630"/>
    </source>
</evidence>
<evidence type="ECO:0000256" key="5">
    <source>
        <dbReference type="ARBA" id="ARBA00022679"/>
    </source>
</evidence>
<comment type="catalytic activity">
    <reaction evidence="10">
        <text>L-threonyl-[protein] + FAD = FMN-L-threonyl-[protein] + AMP + H(+)</text>
        <dbReference type="Rhea" id="RHEA:36847"/>
        <dbReference type="Rhea" id="RHEA-COMP:11060"/>
        <dbReference type="Rhea" id="RHEA-COMP:11061"/>
        <dbReference type="ChEBI" id="CHEBI:15378"/>
        <dbReference type="ChEBI" id="CHEBI:30013"/>
        <dbReference type="ChEBI" id="CHEBI:57692"/>
        <dbReference type="ChEBI" id="CHEBI:74257"/>
        <dbReference type="ChEBI" id="CHEBI:456215"/>
        <dbReference type="EC" id="2.7.1.180"/>
    </reaction>
</comment>
<name>A0A2M9FW84_9PROT</name>
<dbReference type="Pfam" id="PF02424">
    <property type="entry name" value="ApbE"/>
    <property type="match status" value="1"/>
</dbReference>
<keyword evidence="12" id="KW-1185">Reference proteome</keyword>
<dbReference type="InterPro" id="IPR006311">
    <property type="entry name" value="TAT_signal"/>
</dbReference>
<evidence type="ECO:0000256" key="8">
    <source>
        <dbReference type="ARBA" id="ARBA00022842"/>
    </source>
</evidence>
<dbReference type="EC" id="2.7.1.180" evidence="2"/>
<evidence type="ECO:0000256" key="9">
    <source>
        <dbReference type="ARBA" id="ARBA00031306"/>
    </source>
</evidence>
<evidence type="ECO:0000256" key="7">
    <source>
        <dbReference type="ARBA" id="ARBA00022827"/>
    </source>
</evidence>
<dbReference type="Proteomes" id="UP000229498">
    <property type="component" value="Unassembled WGS sequence"/>
</dbReference>
<protein>
    <recommendedName>
        <fullName evidence="3">FAD:protein FMN transferase</fullName>
        <ecNumber evidence="2">2.7.1.180</ecNumber>
    </recommendedName>
    <alternativeName>
        <fullName evidence="9">Flavin transferase</fullName>
    </alternativeName>
</protein>
<keyword evidence="6" id="KW-0479">Metal-binding</keyword>
<comment type="caution">
    <text evidence="11">The sequence shown here is derived from an EMBL/GenBank/DDBJ whole genome shotgun (WGS) entry which is preliminary data.</text>
</comment>
<sequence>MKSGRRWCSVRLTRALAKLLRQAEAVMNGHSSAHSSLSRRRFIGIAGAAAGLSLLPGGVPAARARTFHWRGVALGADASIQIIHSHAREARRIIDLAVAQIERLEAIFSLYRPDSTLRRLNRDGRLSEPPMELRDLLARAAVVSEVSGGVFDVTVQPLWERLARHFAEQPDSDTLPELDGTLALVDWRGVRIDDHEIVFDRSGMAVTLNGIAQGYITDRVAELLHRNGVDRIALDLGETRAIGRSADGDPWRVGIPDPMRPSRLIGRLDASDRAIATSGGYGLLFDRGGRVSHLMNPRNGETAPADRSVTVVAGEACLADAWSTAFALMETGAVGEKARGAGLEVYLAGAEGTLYRVA</sequence>
<keyword evidence="8" id="KW-0460">Magnesium</keyword>
<keyword evidence="4" id="KW-0285">Flavoprotein</keyword>
<dbReference type="OrthoDB" id="9778595at2"/>
<evidence type="ECO:0000256" key="1">
    <source>
        <dbReference type="ARBA" id="ARBA00001946"/>
    </source>
</evidence>
<reference evidence="11 12" key="1">
    <citation type="submission" date="2017-11" db="EMBL/GenBank/DDBJ databases">
        <title>Draft genome sequence of Rhizobiales bacterium SY3-13.</title>
        <authorList>
            <person name="Sun C."/>
        </authorList>
    </citation>
    <scope>NUCLEOTIDE SEQUENCE [LARGE SCALE GENOMIC DNA]</scope>
    <source>
        <strain evidence="11 12">SY3-13</strain>
    </source>
</reference>
<dbReference type="AlphaFoldDB" id="A0A2M9FW84"/>
<evidence type="ECO:0000256" key="2">
    <source>
        <dbReference type="ARBA" id="ARBA00011955"/>
    </source>
</evidence>
<evidence type="ECO:0000256" key="6">
    <source>
        <dbReference type="ARBA" id="ARBA00022723"/>
    </source>
</evidence>
<comment type="cofactor">
    <cofactor evidence="1">
        <name>Mg(2+)</name>
        <dbReference type="ChEBI" id="CHEBI:18420"/>
    </cofactor>
</comment>
<keyword evidence="7" id="KW-0274">FAD</keyword>
<dbReference type="PANTHER" id="PTHR30040">
    <property type="entry name" value="THIAMINE BIOSYNTHESIS LIPOPROTEIN APBE"/>
    <property type="match status" value="1"/>
</dbReference>
<dbReference type="PANTHER" id="PTHR30040:SF2">
    <property type="entry name" value="FAD:PROTEIN FMN TRANSFERASE"/>
    <property type="match status" value="1"/>
</dbReference>
<evidence type="ECO:0000256" key="10">
    <source>
        <dbReference type="ARBA" id="ARBA00048540"/>
    </source>
</evidence>
<proteinExistence type="predicted"/>
<dbReference type="SUPFAM" id="SSF143631">
    <property type="entry name" value="ApbE-like"/>
    <property type="match status" value="1"/>
</dbReference>
<dbReference type="EMBL" id="PHIG01000056">
    <property type="protein sequence ID" value="PJK27711.1"/>
    <property type="molecule type" value="Genomic_DNA"/>
</dbReference>
<dbReference type="InterPro" id="IPR003374">
    <property type="entry name" value="ApbE-like_sf"/>
</dbReference>
<evidence type="ECO:0000256" key="3">
    <source>
        <dbReference type="ARBA" id="ARBA00016337"/>
    </source>
</evidence>
<dbReference type="GO" id="GO:0016740">
    <property type="term" value="F:transferase activity"/>
    <property type="evidence" value="ECO:0007669"/>
    <property type="project" value="UniProtKB-KW"/>
</dbReference>
<dbReference type="GO" id="GO:0046872">
    <property type="term" value="F:metal ion binding"/>
    <property type="evidence" value="ECO:0007669"/>
    <property type="project" value="UniProtKB-KW"/>
</dbReference>